<dbReference type="InterPro" id="IPR040198">
    <property type="entry name" value="Fido_containing"/>
</dbReference>
<evidence type="ECO:0000259" key="4">
    <source>
        <dbReference type="PROSITE" id="PS51459"/>
    </source>
</evidence>
<dbReference type="PANTHER" id="PTHR13504:SF38">
    <property type="entry name" value="FIDO DOMAIN-CONTAINING PROTEIN"/>
    <property type="match status" value="1"/>
</dbReference>
<comment type="caution">
    <text evidence="5">The sequence shown here is derived from an EMBL/GenBank/DDBJ whole genome shotgun (WGS) entry which is preliminary data.</text>
</comment>
<accession>A0A2H0W7Z8</accession>
<sequence>MYQPQFTISNKILKNISLIEAAKEVINNAPLIPVWEAEFRKEATARIVHYGTHLEGNQLSFNQAKKVIEGEKVLARDRDIQEVINYRNVLKYLDKLDKKSKKEFIYKQSLLKIIHQLVTARVLDEGQVGKYRKSKVVIKEAKTNKIIFSPPPALEVTFQLDDFFSWLNSKNGKEIHSVLRAGISHFELVRIHPFTDGNGRATRAFATLILFIEGYDIKKLFSLEEHFDKNALGYYKALQSVEESHGDLTAWLEYFTRCLSVELEQIKEIVKKISLDDKLKDKLGRQIALSERQIKLVEYLKNNEKLIMREAKKITPKVSEDTILRDLKNLMKKKIIRKKGKTKAAYYILAN</sequence>
<feature type="active site" evidence="1">
    <location>
        <position position="192"/>
    </location>
</feature>
<evidence type="ECO:0000256" key="2">
    <source>
        <dbReference type="PIRSR" id="PIRSR640198-2"/>
    </source>
</evidence>
<dbReference type="SUPFAM" id="SSF140931">
    <property type="entry name" value="Fic-like"/>
    <property type="match status" value="1"/>
</dbReference>
<proteinExistence type="predicted"/>
<name>A0A2H0W7Z8_9BACT</name>
<dbReference type="Proteomes" id="UP000230093">
    <property type="component" value="Unassembled WGS sequence"/>
</dbReference>
<organism evidence="5 6">
    <name type="scientific">Candidatus Beckwithbacteria bacterium CG10_big_fil_rev_8_21_14_0_10_34_10</name>
    <dbReference type="NCBI Taxonomy" id="1974495"/>
    <lineage>
        <taxon>Bacteria</taxon>
        <taxon>Candidatus Beckwithiibacteriota</taxon>
    </lineage>
</organism>
<feature type="domain" description="Fido" evidence="4">
    <location>
        <begin position="106"/>
        <end position="257"/>
    </location>
</feature>
<feature type="site" description="Important for autoinhibition of adenylyltransferase activity" evidence="3">
    <location>
        <position position="55"/>
    </location>
</feature>
<dbReference type="Gene3D" id="1.10.3290.10">
    <property type="entry name" value="Fido-like domain"/>
    <property type="match status" value="1"/>
</dbReference>
<dbReference type="PANTHER" id="PTHR13504">
    <property type="entry name" value="FIDO DOMAIN-CONTAINING PROTEIN DDB_G0283145"/>
    <property type="match status" value="1"/>
</dbReference>
<dbReference type="InterPro" id="IPR003812">
    <property type="entry name" value="Fido"/>
</dbReference>
<dbReference type="GO" id="GO:0005524">
    <property type="term" value="F:ATP binding"/>
    <property type="evidence" value="ECO:0007669"/>
    <property type="project" value="UniProtKB-KW"/>
</dbReference>
<feature type="binding site" evidence="2">
    <location>
        <begin position="234"/>
        <end position="235"/>
    </location>
    <ligand>
        <name>ATP</name>
        <dbReference type="ChEBI" id="CHEBI:30616"/>
    </ligand>
</feature>
<evidence type="ECO:0000256" key="3">
    <source>
        <dbReference type="PIRSR" id="PIRSR640198-3"/>
    </source>
</evidence>
<dbReference type="Pfam" id="PF02661">
    <property type="entry name" value="Fic"/>
    <property type="match status" value="1"/>
</dbReference>
<reference evidence="6" key="1">
    <citation type="submission" date="2017-09" db="EMBL/GenBank/DDBJ databases">
        <title>Depth-based differentiation of microbial function through sediment-hosted aquifers and enrichment of novel symbionts in the deep terrestrial subsurface.</title>
        <authorList>
            <person name="Probst A.J."/>
            <person name="Ladd B."/>
            <person name="Jarett J.K."/>
            <person name="Geller-Mcgrath D.E."/>
            <person name="Sieber C.M.K."/>
            <person name="Emerson J.B."/>
            <person name="Anantharaman K."/>
            <person name="Thomas B.C."/>
            <person name="Malmstrom R."/>
            <person name="Stieglmeier M."/>
            <person name="Klingl A."/>
            <person name="Woyke T."/>
            <person name="Ryan C.M."/>
            <person name="Banfield J.F."/>
        </authorList>
    </citation>
    <scope>NUCLEOTIDE SEQUENCE [LARGE SCALE GENOMIC DNA]</scope>
</reference>
<gene>
    <name evidence="5" type="ORF">COT75_04855</name>
</gene>
<evidence type="ECO:0000256" key="1">
    <source>
        <dbReference type="PIRSR" id="PIRSR640198-1"/>
    </source>
</evidence>
<dbReference type="PROSITE" id="PS51459">
    <property type="entry name" value="FIDO"/>
    <property type="match status" value="1"/>
</dbReference>
<keyword evidence="2" id="KW-0547">Nucleotide-binding</keyword>
<evidence type="ECO:0000313" key="6">
    <source>
        <dbReference type="Proteomes" id="UP000230093"/>
    </source>
</evidence>
<dbReference type="InterPro" id="IPR036597">
    <property type="entry name" value="Fido-like_dom_sf"/>
</dbReference>
<evidence type="ECO:0000313" key="5">
    <source>
        <dbReference type="EMBL" id="PIS08783.1"/>
    </source>
</evidence>
<feature type="binding site" evidence="2">
    <location>
        <begin position="196"/>
        <end position="203"/>
    </location>
    <ligand>
        <name>ATP</name>
        <dbReference type="ChEBI" id="CHEBI:30616"/>
    </ligand>
</feature>
<keyword evidence="2" id="KW-0067">ATP-binding</keyword>
<dbReference type="EMBL" id="PEZT01000028">
    <property type="protein sequence ID" value="PIS08783.1"/>
    <property type="molecule type" value="Genomic_DNA"/>
</dbReference>
<protein>
    <recommendedName>
        <fullName evidence="4">Fido domain-containing protein</fullName>
    </recommendedName>
</protein>
<dbReference type="AlphaFoldDB" id="A0A2H0W7Z8"/>